<gene>
    <name evidence="1" type="ORF">Aco03nite_093950</name>
</gene>
<dbReference type="Proteomes" id="UP000612282">
    <property type="component" value="Unassembled WGS sequence"/>
</dbReference>
<sequence length="235" mass="27011">MEPSAILDQLDAVRFFPEPGDVRSYQVAERLHAFSDGQTRWALIIEFAGYNPRASNLVDQLRIFGNCVTADDWQLIRRIENVEEAFDREEWPLQYQGAPLRIRGRLITPEPGGPCRPEEVMRQVPRDLLLADEQELRRWVPADLPEVLRLDEWHHTPLWPYRDKSADRAAIRAFLGWSDDVHPDLPPARSEGVAVSDIETYRQVADVLATGDSSRYRPALPPNTHWRNWPATGSI</sequence>
<evidence type="ECO:0000313" key="1">
    <source>
        <dbReference type="EMBL" id="GID60991.1"/>
    </source>
</evidence>
<protein>
    <submittedName>
        <fullName evidence="1">Uncharacterized protein</fullName>
    </submittedName>
</protein>
<keyword evidence="2" id="KW-1185">Reference proteome</keyword>
<evidence type="ECO:0000313" key="2">
    <source>
        <dbReference type="Proteomes" id="UP000612282"/>
    </source>
</evidence>
<dbReference type="InterPro" id="IPR054272">
    <property type="entry name" value="DUF7003"/>
</dbReference>
<dbReference type="Pfam" id="PF22535">
    <property type="entry name" value="DUF7003"/>
    <property type="match status" value="1"/>
</dbReference>
<name>A0ABQ3XR43_9ACTN</name>
<organism evidence="1 2">
    <name type="scientific">Actinoplanes couchii</name>
    <dbReference type="NCBI Taxonomy" id="403638"/>
    <lineage>
        <taxon>Bacteria</taxon>
        <taxon>Bacillati</taxon>
        <taxon>Actinomycetota</taxon>
        <taxon>Actinomycetes</taxon>
        <taxon>Micromonosporales</taxon>
        <taxon>Micromonosporaceae</taxon>
        <taxon>Actinoplanes</taxon>
    </lineage>
</organism>
<dbReference type="EMBL" id="BOMG01000117">
    <property type="protein sequence ID" value="GID60991.1"/>
    <property type="molecule type" value="Genomic_DNA"/>
</dbReference>
<dbReference type="RefSeq" id="WP_203808598.1">
    <property type="nucleotide sequence ID" value="NZ_BAAAQE010000047.1"/>
</dbReference>
<accession>A0ABQ3XR43</accession>
<comment type="caution">
    <text evidence="1">The sequence shown here is derived from an EMBL/GenBank/DDBJ whole genome shotgun (WGS) entry which is preliminary data.</text>
</comment>
<proteinExistence type="predicted"/>
<reference evidence="1 2" key="1">
    <citation type="submission" date="2021-01" db="EMBL/GenBank/DDBJ databases">
        <title>Whole genome shotgun sequence of Actinoplanes couchii NBRC 106145.</title>
        <authorList>
            <person name="Komaki H."/>
            <person name="Tamura T."/>
        </authorList>
    </citation>
    <scope>NUCLEOTIDE SEQUENCE [LARGE SCALE GENOMIC DNA]</scope>
    <source>
        <strain evidence="1 2">NBRC 106145</strain>
    </source>
</reference>